<evidence type="ECO:0000313" key="1">
    <source>
        <dbReference type="EMBL" id="EAS29575.1"/>
    </source>
</evidence>
<reference evidence="2" key="2">
    <citation type="journal article" date="2010" name="Genome Res.">
        <title>Population genomic sequencing of Coccidioides fungi reveals recent hybridization and transposon control.</title>
        <authorList>
            <person name="Neafsey D.E."/>
            <person name="Barker B.M."/>
            <person name="Sharpton T.J."/>
            <person name="Stajich J.E."/>
            <person name="Park D.J."/>
            <person name="Whiston E."/>
            <person name="Hung C.-Y."/>
            <person name="McMahan C."/>
            <person name="White J."/>
            <person name="Sykes S."/>
            <person name="Heiman D."/>
            <person name="Young S."/>
            <person name="Zeng Q."/>
            <person name="Abouelleil A."/>
            <person name="Aftuck L."/>
            <person name="Bessette D."/>
            <person name="Brown A."/>
            <person name="FitzGerald M."/>
            <person name="Lui A."/>
            <person name="Macdonald J.P."/>
            <person name="Priest M."/>
            <person name="Orbach M.J."/>
            <person name="Galgiani J.N."/>
            <person name="Kirkland T.N."/>
            <person name="Cole G.T."/>
            <person name="Birren B.W."/>
            <person name="Henn M.R."/>
            <person name="Taylor J.W."/>
            <person name="Rounsley S.D."/>
        </authorList>
    </citation>
    <scope>GENOME REANNOTATION</scope>
    <source>
        <strain evidence="2">RS</strain>
    </source>
</reference>
<dbReference type="VEuPathDB" id="FungiDB:CIMG_08321"/>
<dbReference type="OrthoDB" id="4185642at2759"/>
<dbReference type="RefSeq" id="XP_001241158.1">
    <property type="nucleotide sequence ID" value="XM_001241157.2"/>
</dbReference>
<protein>
    <recommendedName>
        <fullName evidence="3">Protein kinase domain-containing protein</fullName>
    </recommendedName>
</protein>
<reference evidence="2" key="1">
    <citation type="journal article" date="2009" name="Genome Res.">
        <title>Comparative genomic analyses of the human fungal pathogens Coccidioides and their relatives.</title>
        <authorList>
            <person name="Sharpton T.J."/>
            <person name="Stajich J.E."/>
            <person name="Rounsley S.D."/>
            <person name="Gardner M.J."/>
            <person name="Wortman J.R."/>
            <person name="Jordar V.S."/>
            <person name="Maiti R."/>
            <person name="Kodira C.D."/>
            <person name="Neafsey D.E."/>
            <person name="Zeng Q."/>
            <person name="Hung C.-Y."/>
            <person name="McMahan C."/>
            <person name="Muszewska A."/>
            <person name="Grynberg M."/>
            <person name="Mandel M.A."/>
            <person name="Kellner E.M."/>
            <person name="Barker B.M."/>
            <person name="Galgiani J.N."/>
            <person name="Orbach M.J."/>
            <person name="Kirkland T.N."/>
            <person name="Cole G.T."/>
            <person name="Henn M.R."/>
            <person name="Birren B.W."/>
            <person name="Taylor J.W."/>
        </authorList>
    </citation>
    <scope>NUCLEOTIDE SEQUENCE [LARGE SCALE GENOMIC DNA]</scope>
    <source>
        <strain evidence="2">RS</strain>
    </source>
</reference>
<proteinExistence type="predicted"/>
<evidence type="ECO:0008006" key="3">
    <source>
        <dbReference type="Google" id="ProtNLM"/>
    </source>
</evidence>
<name>A0A0E1RWV5_COCIM</name>
<dbReference type="KEGG" id="cim:CIMG_08321"/>
<dbReference type="GeneID" id="4560319"/>
<gene>
    <name evidence="1" type="ORF">CIMG_08321</name>
</gene>
<keyword evidence="2" id="KW-1185">Reference proteome</keyword>
<dbReference type="Proteomes" id="UP000001261">
    <property type="component" value="Unassembled WGS sequence"/>
</dbReference>
<dbReference type="OMA" id="NALLMNC"/>
<dbReference type="SUPFAM" id="SSF56112">
    <property type="entry name" value="Protein kinase-like (PK-like)"/>
    <property type="match status" value="1"/>
</dbReference>
<dbReference type="InParanoid" id="A0A0E1RWV5"/>
<dbReference type="InterPro" id="IPR011009">
    <property type="entry name" value="Kinase-like_dom_sf"/>
</dbReference>
<organism evidence="1 2">
    <name type="scientific">Coccidioides immitis (strain RS)</name>
    <name type="common">Valley fever fungus</name>
    <dbReference type="NCBI Taxonomy" id="246410"/>
    <lineage>
        <taxon>Eukaryota</taxon>
        <taxon>Fungi</taxon>
        <taxon>Dikarya</taxon>
        <taxon>Ascomycota</taxon>
        <taxon>Pezizomycotina</taxon>
        <taxon>Eurotiomycetes</taxon>
        <taxon>Eurotiomycetidae</taxon>
        <taxon>Onygenales</taxon>
        <taxon>Onygenaceae</taxon>
        <taxon>Coccidioides</taxon>
    </lineage>
</organism>
<sequence length="246" mass="28215">MLGHTSRPCGPEGTIYENEKGFDNNLRIEIAPTKVDFIKTLKRSDTSLIFHVNYDGKPRVLKVFHNEEDAGYADDGIRDLNRARCEIRAYCSLKRSGVCDRGYVPQFYGYTFSLNQKAFAPYLDAFQHDAGLPSAILLEYLPNALLMNCVTYSEERMAKAVNGIQQIHSALVEHNDPYPKNIMIVPGDPERVVWIDFDVAITYPDITYIRERERNWFKFETKCVESVGVKLADDQKRGLPPNTKYY</sequence>
<evidence type="ECO:0000313" key="2">
    <source>
        <dbReference type="Proteomes" id="UP000001261"/>
    </source>
</evidence>
<accession>A0A0E1RWV5</accession>
<dbReference type="AlphaFoldDB" id="A0A0E1RWV5"/>
<dbReference type="EMBL" id="GG704913">
    <property type="protein sequence ID" value="EAS29575.1"/>
    <property type="molecule type" value="Genomic_DNA"/>
</dbReference>
<dbReference type="Gene3D" id="1.10.510.10">
    <property type="entry name" value="Transferase(Phosphotransferase) domain 1"/>
    <property type="match status" value="1"/>
</dbReference>